<dbReference type="SUPFAM" id="SSF52279">
    <property type="entry name" value="Beta-D-glucan exohydrolase, C-terminal domain"/>
    <property type="match status" value="1"/>
</dbReference>
<dbReference type="EC" id="3.2.1.52" evidence="3"/>
<dbReference type="PROSITE" id="PS00775">
    <property type="entry name" value="GLYCOSYL_HYDROL_F3"/>
    <property type="match status" value="1"/>
</dbReference>
<dbReference type="PANTHER" id="PTHR30480:SF13">
    <property type="entry name" value="BETA-HEXOSAMINIDASE"/>
    <property type="match status" value="1"/>
</dbReference>
<sequence>MKHFLSFFFLFFVLFFNYSQSPLTTSDSENQKKWVDSIYNSLTIDQKIGQLFTIWVASKEGTEKMNKISEIIKKNHLGGLIFSLGNVDDQALAVNKFQSISKVPLLIGMDAEWGIGMRLDDAFSFPFNMTLGAIKNDSLVYEVGKRIGTHANRLGVHINFAPVTDINTNPKNPIIGSRSFGEDKLNVTKKSLAYLKGMQSQGIMGSAKHFPGHGDTSTDSHKTLPIISFSSKRIHDVELFPYKELIKNNLSAVMVAHMEVPSLERSPRLPSTLSKNIVTKILKKKLKFKGLVITDAMDMKGVVDFDKDESADVNALLAGNDILLMPDNLDQSTISIKRALNSGKLSEKRLALSVKKILMAKYKAGLNKLNDIKLENLKSDLNTEEDKILFEKLAKNSITLIKNDNRLIPIKDLSKKIAYLKMGNSNSDEFFKMLNHYTKVDQIMSEDYQIEKLIKILDPYDLIIIGFHKSYKTPFEDYKFFEKEVKTIELISRKKNVILNVFAKPYALMDLDLNNIKSILVSYQNNNVFQSISSQIIFGAIAAKGILPVSIGKNFPVSTHIKSDVLNRLSYSHPNNQGFDINKLNKIDSLALFAIKKKMIPGAQILVAKNGDVIYNKSFGNKTYESSDKVKWDDLYDLASLTKILSTIPLIMNEYELDNLNLETTLSDLLPNIDLKDKENLSIKEMLSHQAGLFPWIPFYKKTIDSLTNKPLSNWYKSSKRDGFTIKVTDNLFLKDIFLDTINLNIINSNLSDDKSYVYSDLPYYFIKSFLENKNNKNLDYQLKKKLLLGLGANKTTYNPTLFFSKNKIVPSEIDNYFRNTTLHGYVHDMGAAMQGGIGGHAGLFSNSNDVAKIMQMYLQGGYYGGIRFFNISTIDHFNTCYFCDNNNRRGIGFDKPQLDDSKATCGCVPMSSFGHSGFTGTYTWADPENKIVYVFLSNRTYPTMENRMLYKYNIRTEIQRIIYESFN</sequence>
<evidence type="ECO:0000256" key="1">
    <source>
        <dbReference type="ARBA" id="ARBA00001231"/>
    </source>
</evidence>
<dbReference type="Gene3D" id="3.20.20.300">
    <property type="entry name" value="Glycoside hydrolase, family 3, N-terminal domain"/>
    <property type="match status" value="1"/>
</dbReference>
<feature type="domain" description="Beta-lactamase-related" evidence="6">
    <location>
        <begin position="828"/>
        <end position="949"/>
    </location>
</feature>
<dbReference type="Pfam" id="PF00933">
    <property type="entry name" value="Glyco_hydro_3"/>
    <property type="match status" value="1"/>
</dbReference>
<name>A0A381NEK7_9ZZZZ</name>
<dbReference type="GO" id="GO:0004563">
    <property type="term" value="F:beta-N-acetylhexosaminidase activity"/>
    <property type="evidence" value="ECO:0007669"/>
    <property type="project" value="UniProtKB-EC"/>
</dbReference>
<feature type="domain" description="Glycoside hydrolase family 3 N-terminal" evidence="7">
    <location>
        <begin position="43"/>
        <end position="358"/>
    </location>
</feature>
<protein>
    <recommendedName>
        <fullName evidence="3">beta-N-acetylhexosaminidase</fullName>
        <ecNumber evidence="3">3.2.1.52</ecNumber>
    </recommendedName>
</protein>
<evidence type="ECO:0000313" key="8">
    <source>
        <dbReference type="EMBL" id="SUZ52248.1"/>
    </source>
</evidence>
<dbReference type="InterPro" id="IPR036881">
    <property type="entry name" value="Glyco_hydro_3_C_sf"/>
</dbReference>
<gene>
    <name evidence="8" type="ORF">METZ01_LOCUS5102</name>
</gene>
<dbReference type="InterPro" id="IPR001764">
    <property type="entry name" value="Glyco_hydro_3_N"/>
</dbReference>
<dbReference type="EMBL" id="UINC01000264">
    <property type="protein sequence ID" value="SUZ52248.1"/>
    <property type="molecule type" value="Genomic_DNA"/>
</dbReference>
<evidence type="ECO:0000256" key="3">
    <source>
        <dbReference type="ARBA" id="ARBA00012663"/>
    </source>
</evidence>
<accession>A0A381NEK7</accession>
<feature type="domain" description="Beta-lactamase-related" evidence="6">
    <location>
        <begin position="598"/>
        <end position="698"/>
    </location>
</feature>
<dbReference type="Gene3D" id="3.40.710.10">
    <property type="entry name" value="DD-peptidase/beta-lactamase superfamily"/>
    <property type="match status" value="1"/>
</dbReference>
<dbReference type="InterPro" id="IPR017853">
    <property type="entry name" value="GH"/>
</dbReference>
<organism evidence="8">
    <name type="scientific">marine metagenome</name>
    <dbReference type="NCBI Taxonomy" id="408172"/>
    <lineage>
        <taxon>unclassified sequences</taxon>
        <taxon>metagenomes</taxon>
        <taxon>ecological metagenomes</taxon>
    </lineage>
</organism>
<evidence type="ECO:0000256" key="4">
    <source>
        <dbReference type="ARBA" id="ARBA00022801"/>
    </source>
</evidence>
<dbReference type="InterPro" id="IPR019800">
    <property type="entry name" value="Glyco_hydro_3_AS"/>
</dbReference>
<dbReference type="Gene3D" id="3.40.50.1700">
    <property type="entry name" value="Glycoside hydrolase family 3 C-terminal domain"/>
    <property type="match status" value="1"/>
</dbReference>
<proteinExistence type="inferred from homology"/>
<dbReference type="InterPro" id="IPR050226">
    <property type="entry name" value="NagZ_Beta-hexosaminidase"/>
</dbReference>
<evidence type="ECO:0000256" key="2">
    <source>
        <dbReference type="ARBA" id="ARBA00005336"/>
    </source>
</evidence>
<comment type="catalytic activity">
    <reaction evidence="1">
        <text>Hydrolysis of terminal non-reducing N-acetyl-D-hexosamine residues in N-acetyl-beta-D-hexosaminides.</text>
        <dbReference type="EC" id="3.2.1.52"/>
    </reaction>
</comment>
<evidence type="ECO:0000256" key="5">
    <source>
        <dbReference type="ARBA" id="ARBA00023295"/>
    </source>
</evidence>
<reference evidence="8" key="1">
    <citation type="submission" date="2018-05" db="EMBL/GenBank/DDBJ databases">
        <authorList>
            <person name="Lanie J.A."/>
            <person name="Ng W.-L."/>
            <person name="Kazmierczak K.M."/>
            <person name="Andrzejewski T.M."/>
            <person name="Davidsen T.M."/>
            <person name="Wayne K.J."/>
            <person name="Tettelin H."/>
            <person name="Glass J.I."/>
            <person name="Rusch D."/>
            <person name="Podicherti R."/>
            <person name="Tsui H.-C.T."/>
            <person name="Winkler M.E."/>
        </authorList>
    </citation>
    <scope>NUCLEOTIDE SEQUENCE</scope>
</reference>
<dbReference type="GO" id="GO:0005975">
    <property type="term" value="P:carbohydrate metabolic process"/>
    <property type="evidence" value="ECO:0007669"/>
    <property type="project" value="InterPro"/>
</dbReference>
<dbReference type="PANTHER" id="PTHR30480">
    <property type="entry name" value="BETA-HEXOSAMINIDASE-RELATED"/>
    <property type="match status" value="1"/>
</dbReference>
<dbReference type="InterPro" id="IPR012338">
    <property type="entry name" value="Beta-lactam/transpept-like"/>
</dbReference>
<evidence type="ECO:0000259" key="7">
    <source>
        <dbReference type="Pfam" id="PF00933"/>
    </source>
</evidence>
<keyword evidence="5" id="KW-0326">Glycosidase</keyword>
<dbReference type="SUPFAM" id="SSF56601">
    <property type="entry name" value="beta-lactamase/transpeptidase-like"/>
    <property type="match status" value="1"/>
</dbReference>
<dbReference type="PRINTS" id="PR00133">
    <property type="entry name" value="GLHYDRLASE3"/>
</dbReference>
<dbReference type="InterPro" id="IPR036962">
    <property type="entry name" value="Glyco_hydro_3_N_sf"/>
</dbReference>
<keyword evidence="4" id="KW-0378">Hydrolase</keyword>
<dbReference type="GO" id="GO:0009254">
    <property type="term" value="P:peptidoglycan turnover"/>
    <property type="evidence" value="ECO:0007669"/>
    <property type="project" value="TreeGrafter"/>
</dbReference>
<dbReference type="SUPFAM" id="SSF51445">
    <property type="entry name" value="(Trans)glycosidases"/>
    <property type="match status" value="1"/>
</dbReference>
<evidence type="ECO:0000259" key="6">
    <source>
        <dbReference type="Pfam" id="PF00144"/>
    </source>
</evidence>
<dbReference type="AlphaFoldDB" id="A0A381NEK7"/>
<dbReference type="InterPro" id="IPR001466">
    <property type="entry name" value="Beta-lactam-related"/>
</dbReference>
<dbReference type="Pfam" id="PF00144">
    <property type="entry name" value="Beta-lactamase"/>
    <property type="match status" value="2"/>
</dbReference>
<comment type="similarity">
    <text evidence="2">Belongs to the glycosyl hydrolase 3 family.</text>
</comment>